<dbReference type="HOGENOM" id="CLU_863345_0_0_1"/>
<proteinExistence type="predicted"/>
<feature type="region of interest" description="Disordered" evidence="1">
    <location>
        <begin position="13"/>
        <end position="34"/>
    </location>
</feature>
<dbReference type="VEuPathDB" id="FungiDB:PV09_07867"/>
<dbReference type="GeneID" id="27315840"/>
<protein>
    <submittedName>
        <fullName evidence="2">Uncharacterized protein</fullName>
    </submittedName>
</protein>
<evidence type="ECO:0000313" key="2">
    <source>
        <dbReference type="EMBL" id="KIW00683.1"/>
    </source>
</evidence>
<reference evidence="2 3" key="1">
    <citation type="submission" date="2015-01" db="EMBL/GenBank/DDBJ databases">
        <title>The Genome Sequence of Ochroconis gallopava CBS43764.</title>
        <authorList>
            <consortium name="The Broad Institute Genomics Platform"/>
            <person name="Cuomo C."/>
            <person name="de Hoog S."/>
            <person name="Gorbushina A."/>
            <person name="Stielow B."/>
            <person name="Teixiera M."/>
            <person name="Abouelleil A."/>
            <person name="Chapman S.B."/>
            <person name="Priest M."/>
            <person name="Young S.K."/>
            <person name="Wortman J."/>
            <person name="Nusbaum C."/>
            <person name="Birren B."/>
        </authorList>
    </citation>
    <scope>NUCLEOTIDE SEQUENCE [LARGE SCALE GENOMIC DNA]</scope>
    <source>
        <strain evidence="2 3">CBS 43764</strain>
    </source>
</reference>
<name>A0A0D2A1R7_9PEZI</name>
<dbReference type="RefSeq" id="XP_016210552.1">
    <property type="nucleotide sequence ID" value="XM_016361692.1"/>
</dbReference>
<accession>A0A0D2A1R7</accession>
<feature type="region of interest" description="Disordered" evidence="1">
    <location>
        <begin position="129"/>
        <end position="262"/>
    </location>
</feature>
<dbReference type="OrthoDB" id="3898724at2759"/>
<keyword evidence="3" id="KW-1185">Reference proteome</keyword>
<dbReference type="AlphaFoldDB" id="A0A0D2A1R7"/>
<evidence type="ECO:0000313" key="3">
    <source>
        <dbReference type="Proteomes" id="UP000053259"/>
    </source>
</evidence>
<dbReference type="EMBL" id="KN847561">
    <property type="protein sequence ID" value="KIW00683.1"/>
    <property type="molecule type" value="Genomic_DNA"/>
</dbReference>
<dbReference type="Proteomes" id="UP000053259">
    <property type="component" value="Unassembled WGS sequence"/>
</dbReference>
<sequence length="368" mass="40508">MTNAVPVRGAVRRTSSGFYPSSPTKLSRLPSTCESPRTPCPSDSDAFAFKPEFLKHWVMDDALWRQLPPTLQKAISAVQHAGAAVHTSFERVSQLREKLPEEPATATLQNATASDAIAAKLHEHQVRGFNRARSHTRDAEEYNCSPIPKDVRNVSPFRSSLTVDSLGSSSESTGYASPTAQMSPTSFTSPTSPQSCVSSAPTPFELGDAGARLPTISRRESEIGIAKHSLARRDSDLPSGPSRTPSSRRSSHSVKHDVPRDPASTQYYAELEHLRKSCLVRLRHSARPVDIEWGLAKREPPFRPSTADPNALAAATLLRERFEHWWLEKKRLIAELDEAGKDLCIGIHFSLGWSDTPGLDHEHIELAV</sequence>
<evidence type="ECO:0000256" key="1">
    <source>
        <dbReference type="SAM" id="MobiDB-lite"/>
    </source>
</evidence>
<feature type="compositionally biased region" description="Low complexity" evidence="1">
    <location>
        <begin position="159"/>
        <end position="195"/>
    </location>
</feature>
<gene>
    <name evidence="2" type="ORF">PV09_07867</name>
</gene>
<organism evidence="2 3">
    <name type="scientific">Verruconis gallopava</name>
    <dbReference type="NCBI Taxonomy" id="253628"/>
    <lineage>
        <taxon>Eukaryota</taxon>
        <taxon>Fungi</taxon>
        <taxon>Dikarya</taxon>
        <taxon>Ascomycota</taxon>
        <taxon>Pezizomycotina</taxon>
        <taxon>Dothideomycetes</taxon>
        <taxon>Pleosporomycetidae</taxon>
        <taxon>Venturiales</taxon>
        <taxon>Sympoventuriaceae</taxon>
        <taxon>Verruconis</taxon>
    </lineage>
</organism>
<dbReference type="InParanoid" id="A0A0D2A1R7"/>
<feature type="compositionally biased region" description="Low complexity" evidence="1">
    <location>
        <begin position="238"/>
        <end position="248"/>
    </location>
</feature>